<evidence type="ECO:0000256" key="8">
    <source>
        <dbReference type="RuleBase" id="RU368066"/>
    </source>
</evidence>
<feature type="transmembrane region" description="Helical" evidence="8">
    <location>
        <begin position="310"/>
        <end position="326"/>
    </location>
</feature>
<comment type="subcellular location">
    <subcellularLocation>
        <location evidence="2 8">Cell membrane</location>
        <topology evidence="2 8">Multi-pass membrane protein</topology>
    </subcellularLocation>
</comment>
<sequence>MAQRGEAADYYNGASQQNNYYQMQEPANYPQQPPQYGNNAKYAPPSAPPPPNGQQWGGEKPSFDQAFKVEKPKFNDIWAGLLLIAVFLGYTAVSGIVLHGYSETIDFNGGIYGSKNTFGLDSNTIILFAFVLVMVSLSETIQDPKRLYLYDWQAMILSYAYMWCARAFTKQFIWITGILNIVFGFVTAIYMLSRKYWSGGIVFLIFAVFYVFCFISWIPRIPFSVLMLQTTIDVSKKFGHVYIVSLIGGILAAAFGAWYSVTLVAVYVKYEPGRNPACNTGAGGCSSAKVVGLIVFVTFAMYWISEWLKNTIHVTISGVYGSWYFMGNNNFPKGATRGALKRSLTYSFGSISLGSLIVAIIQFLRQLCSAAQQGASQDGNIVGTIVFCCLQCLIGLLDWAVQFLNRYAFSYIALYGKSYIAAAKDTWKMIKDRGIDALVNECLVGPVLSMGAFFVAYSCALLAYLYLLFTSPAYNSTGTYTPVVVAFAFVIGLQICQIFTTPLSSGLDTIFVAMAWDPEVLMRDHPDLYHQMVAVYPHVQQAIHA</sequence>
<keyword evidence="7 8" id="KW-0472">Membrane</keyword>
<proteinExistence type="inferred from homology"/>
<dbReference type="PANTHER" id="PTHR12385:SF4">
    <property type="entry name" value="PROTEIN PNS1"/>
    <property type="match status" value="1"/>
</dbReference>
<name>A0ABR3QQ92_9PLEO</name>
<feature type="region of interest" description="Disordered" evidence="9">
    <location>
        <begin position="21"/>
        <end position="61"/>
    </location>
</feature>
<evidence type="ECO:0000256" key="6">
    <source>
        <dbReference type="ARBA" id="ARBA00022989"/>
    </source>
</evidence>
<keyword evidence="11" id="KW-1185">Reference proteome</keyword>
<feature type="transmembrane region" description="Helical" evidence="8">
    <location>
        <begin position="118"/>
        <end position="135"/>
    </location>
</feature>
<feature type="transmembrane region" description="Helical" evidence="8">
    <location>
        <begin position="196"/>
        <end position="218"/>
    </location>
</feature>
<dbReference type="Pfam" id="PF04515">
    <property type="entry name" value="Choline_transpo"/>
    <property type="match status" value="1"/>
</dbReference>
<evidence type="ECO:0000256" key="5">
    <source>
        <dbReference type="ARBA" id="ARBA00022692"/>
    </source>
</evidence>
<feature type="transmembrane region" description="Helical" evidence="8">
    <location>
        <begin position="281"/>
        <end position="303"/>
    </location>
</feature>
<feature type="transmembrane region" description="Helical" evidence="8">
    <location>
        <begin position="172"/>
        <end position="190"/>
    </location>
</feature>
<comment type="similarity">
    <text evidence="3 8">Belongs to the CTL (choline transporter-like) family.</text>
</comment>
<feature type="transmembrane region" description="Helical" evidence="8">
    <location>
        <begin position="479"/>
        <end position="500"/>
    </location>
</feature>
<feature type="transmembrane region" description="Helical" evidence="8">
    <location>
        <begin position="239"/>
        <end position="261"/>
    </location>
</feature>
<feature type="transmembrane region" description="Helical" evidence="8">
    <location>
        <begin position="379"/>
        <end position="397"/>
    </location>
</feature>
<protein>
    <recommendedName>
        <fullName evidence="4 8">Protein PNS1</fullName>
    </recommendedName>
</protein>
<evidence type="ECO:0000256" key="1">
    <source>
        <dbReference type="ARBA" id="ARBA00002957"/>
    </source>
</evidence>
<feature type="transmembrane region" description="Helical" evidence="8">
    <location>
        <begin position="77"/>
        <end position="98"/>
    </location>
</feature>
<feature type="transmembrane region" description="Helical" evidence="8">
    <location>
        <begin position="443"/>
        <end position="467"/>
    </location>
</feature>
<evidence type="ECO:0000256" key="9">
    <source>
        <dbReference type="SAM" id="MobiDB-lite"/>
    </source>
</evidence>
<dbReference type="InterPro" id="IPR007603">
    <property type="entry name" value="Choline_transptr-like"/>
</dbReference>
<evidence type="ECO:0000256" key="7">
    <source>
        <dbReference type="ARBA" id="ARBA00023136"/>
    </source>
</evidence>
<dbReference type="PANTHER" id="PTHR12385">
    <property type="entry name" value="CHOLINE TRANSPORTER-LIKE (SLC FAMILY 44)"/>
    <property type="match status" value="1"/>
</dbReference>
<organism evidence="10 11">
    <name type="scientific">Paraconiothyrium brasiliense</name>
    <dbReference type="NCBI Taxonomy" id="300254"/>
    <lineage>
        <taxon>Eukaryota</taxon>
        <taxon>Fungi</taxon>
        <taxon>Dikarya</taxon>
        <taxon>Ascomycota</taxon>
        <taxon>Pezizomycotina</taxon>
        <taxon>Dothideomycetes</taxon>
        <taxon>Pleosporomycetidae</taxon>
        <taxon>Pleosporales</taxon>
        <taxon>Massarineae</taxon>
        <taxon>Didymosphaeriaceae</taxon>
        <taxon>Paraconiothyrium</taxon>
    </lineage>
</organism>
<evidence type="ECO:0000313" key="10">
    <source>
        <dbReference type="EMBL" id="KAL1594317.1"/>
    </source>
</evidence>
<reference evidence="10 11" key="1">
    <citation type="submission" date="2024-02" db="EMBL/GenBank/DDBJ databases">
        <title>De novo assembly and annotation of 12 fungi associated with fruit tree decline syndrome in Ontario, Canada.</title>
        <authorList>
            <person name="Sulman M."/>
            <person name="Ellouze W."/>
            <person name="Ilyukhin E."/>
        </authorList>
    </citation>
    <scope>NUCLEOTIDE SEQUENCE [LARGE SCALE GENOMIC DNA]</scope>
    <source>
        <strain evidence="10 11">M42-189</strain>
    </source>
</reference>
<evidence type="ECO:0000256" key="4">
    <source>
        <dbReference type="ARBA" id="ARBA00015388"/>
    </source>
</evidence>
<evidence type="ECO:0000313" key="11">
    <source>
        <dbReference type="Proteomes" id="UP001521785"/>
    </source>
</evidence>
<gene>
    <name evidence="10" type="primary">PNS1</name>
    <name evidence="10" type="ORF">SLS60_010074</name>
</gene>
<dbReference type="EMBL" id="JAKJXO020000017">
    <property type="protein sequence ID" value="KAL1594317.1"/>
    <property type="molecule type" value="Genomic_DNA"/>
</dbReference>
<evidence type="ECO:0000256" key="2">
    <source>
        <dbReference type="ARBA" id="ARBA00004651"/>
    </source>
</evidence>
<evidence type="ECO:0000256" key="3">
    <source>
        <dbReference type="ARBA" id="ARBA00007168"/>
    </source>
</evidence>
<feature type="transmembrane region" description="Helical" evidence="8">
    <location>
        <begin position="346"/>
        <end position="367"/>
    </location>
</feature>
<keyword evidence="5 8" id="KW-0812">Transmembrane</keyword>
<comment type="function">
    <text evidence="1 8">Probably involved in transport through the plasma membrane.</text>
</comment>
<dbReference type="Proteomes" id="UP001521785">
    <property type="component" value="Unassembled WGS sequence"/>
</dbReference>
<comment type="caution">
    <text evidence="10">The sequence shown here is derived from an EMBL/GenBank/DDBJ whole genome shotgun (WGS) entry which is preliminary data.</text>
</comment>
<keyword evidence="6 8" id="KW-1133">Transmembrane helix</keyword>
<accession>A0ABR3QQ92</accession>